<dbReference type="RefSeq" id="WP_242021621.1">
    <property type="nucleotide sequence ID" value="NZ_JAMPKX010000006.1"/>
</dbReference>
<evidence type="ECO:0000313" key="9">
    <source>
        <dbReference type="Proteomes" id="UP001482513"/>
    </source>
</evidence>
<comment type="similarity">
    <text evidence="5">Belongs to the RimM family.</text>
</comment>
<dbReference type="Proteomes" id="UP001482513">
    <property type="component" value="Unassembled WGS sequence"/>
</dbReference>
<evidence type="ECO:0000259" key="6">
    <source>
        <dbReference type="Pfam" id="PF01782"/>
    </source>
</evidence>
<feature type="domain" description="RimM N-terminal" evidence="6">
    <location>
        <begin position="17"/>
        <end position="100"/>
    </location>
</feature>
<keyword evidence="9" id="KW-1185">Reference proteome</keyword>
<protein>
    <recommendedName>
        <fullName evidence="5">Ribosome maturation factor RimM</fullName>
    </recommendedName>
</protein>
<dbReference type="HAMAP" id="MF_00014">
    <property type="entry name" value="Ribosome_mat_RimM"/>
    <property type="match status" value="1"/>
</dbReference>
<comment type="caution">
    <text evidence="8">The sequence shown here is derived from an EMBL/GenBank/DDBJ whole genome shotgun (WGS) entry which is preliminary data.</text>
</comment>
<dbReference type="InterPro" id="IPR002676">
    <property type="entry name" value="RimM_N"/>
</dbReference>
<dbReference type="InterPro" id="IPR011033">
    <property type="entry name" value="PRC_barrel-like_sf"/>
</dbReference>
<dbReference type="InterPro" id="IPR056792">
    <property type="entry name" value="PRC_RimM"/>
</dbReference>
<dbReference type="InterPro" id="IPR036976">
    <property type="entry name" value="RimM_N_sf"/>
</dbReference>
<dbReference type="NCBIfam" id="TIGR02273">
    <property type="entry name" value="16S_RimM"/>
    <property type="match status" value="1"/>
</dbReference>
<dbReference type="InterPro" id="IPR009000">
    <property type="entry name" value="Transl_B-barrel_sf"/>
</dbReference>
<comment type="function">
    <text evidence="5">An accessory protein needed during the final step in the assembly of 30S ribosomal subunit, possibly for assembly of the head region. Essential for efficient processing of 16S rRNA. May be needed both before and after RbfA during the maturation of 16S rRNA. It has affinity for free ribosomal 30S subunits but not for 70S ribosomes.</text>
</comment>
<dbReference type="SUPFAM" id="SSF50447">
    <property type="entry name" value="Translation proteins"/>
    <property type="match status" value="1"/>
</dbReference>
<dbReference type="PANTHER" id="PTHR33692">
    <property type="entry name" value="RIBOSOME MATURATION FACTOR RIMM"/>
    <property type="match status" value="1"/>
</dbReference>
<comment type="subunit">
    <text evidence="5">Binds ribosomal protein uS19.</text>
</comment>
<keyword evidence="3 5" id="KW-0698">rRNA processing</keyword>
<evidence type="ECO:0000256" key="5">
    <source>
        <dbReference type="HAMAP-Rule" id="MF_00014"/>
    </source>
</evidence>
<dbReference type="SUPFAM" id="SSF50346">
    <property type="entry name" value="PRC-barrel domain"/>
    <property type="match status" value="1"/>
</dbReference>
<accession>A0ABV0K6G5</accession>
<reference evidence="8 9" key="1">
    <citation type="submission" date="2022-04" db="EMBL/GenBank/DDBJ databases">
        <title>Positive selection, recombination, and allopatry shape intraspecific diversity of widespread and dominant cyanobacteria.</title>
        <authorList>
            <person name="Wei J."/>
            <person name="Shu W."/>
            <person name="Hu C."/>
        </authorList>
    </citation>
    <scope>NUCLEOTIDE SEQUENCE [LARGE SCALE GENOMIC DNA]</scope>
    <source>
        <strain evidence="8 9">DQ-A4</strain>
    </source>
</reference>
<keyword evidence="2 5" id="KW-0690">Ribosome biogenesis</keyword>
<sequence length="194" mass="21128">MASPGSNAMIPEDWVEIGRIVAPQGVKGEVRVYPSSDFPERFLEPGERWLKRPRSLTPETVELVRGRHVDGKGLYVVQIAGVNSRDDAEALRDAVLLVPAGDRPQLDDDEFYVADLVGLRVIVQATGDEIGTVTDIFAAGNDLLEVTYYPAAEKNSQPAKPRKVLVPFVTAIVPVVNLAEKYLEISPPAGLLDP</sequence>
<evidence type="ECO:0000256" key="2">
    <source>
        <dbReference type="ARBA" id="ARBA00022517"/>
    </source>
</evidence>
<organism evidence="8 9">
    <name type="scientific">Leptolyngbya subtilissima DQ-A4</name>
    <dbReference type="NCBI Taxonomy" id="2933933"/>
    <lineage>
        <taxon>Bacteria</taxon>
        <taxon>Bacillati</taxon>
        <taxon>Cyanobacteriota</taxon>
        <taxon>Cyanophyceae</taxon>
        <taxon>Leptolyngbyales</taxon>
        <taxon>Leptolyngbyaceae</taxon>
        <taxon>Leptolyngbya group</taxon>
        <taxon>Leptolyngbya</taxon>
    </lineage>
</organism>
<dbReference type="PANTHER" id="PTHR33692:SF1">
    <property type="entry name" value="RIBOSOME MATURATION FACTOR RIMM"/>
    <property type="match status" value="1"/>
</dbReference>
<evidence type="ECO:0000259" key="7">
    <source>
        <dbReference type="Pfam" id="PF24986"/>
    </source>
</evidence>
<dbReference type="EMBL" id="JAMPKX010000006">
    <property type="protein sequence ID" value="MEP0948136.1"/>
    <property type="molecule type" value="Genomic_DNA"/>
</dbReference>
<gene>
    <name evidence="5 8" type="primary">rimM</name>
    <name evidence="8" type="ORF">NC992_14725</name>
</gene>
<feature type="domain" description="Ribosome maturation factor RimM PRC barrel" evidence="7">
    <location>
        <begin position="114"/>
        <end position="191"/>
    </location>
</feature>
<comment type="subcellular location">
    <subcellularLocation>
        <location evidence="5">Cytoplasm</location>
    </subcellularLocation>
</comment>
<dbReference type="InterPro" id="IPR011961">
    <property type="entry name" value="RimM"/>
</dbReference>
<dbReference type="Pfam" id="PF01782">
    <property type="entry name" value="RimM"/>
    <property type="match status" value="1"/>
</dbReference>
<keyword evidence="4 5" id="KW-0143">Chaperone</keyword>
<keyword evidence="1 5" id="KW-0963">Cytoplasm</keyword>
<name>A0ABV0K6G5_9CYAN</name>
<comment type="domain">
    <text evidence="5">The PRC barrel domain binds ribosomal protein uS19.</text>
</comment>
<proteinExistence type="inferred from homology"/>
<evidence type="ECO:0000313" key="8">
    <source>
        <dbReference type="EMBL" id="MEP0948136.1"/>
    </source>
</evidence>
<dbReference type="Gene3D" id="2.40.30.60">
    <property type="entry name" value="RimM"/>
    <property type="match status" value="1"/>
</dbReference>
<evidence type="ECO:0000256" key="1">
    <source>
        <dbReference type="ARBA" id="ARBA00022490"/>
    </source>
</evidence>
<evidence type="ECO:0000256" key="3">
    <source>
        <dbReference type="ARBA" id="ARBA00022552"/>
    </source>
</evidence>
<dbReference type="Pfam" id="PF24986">
    <property type="entry name" value="PRC_RimM"/>
    <property type="match status" value="1"/>
</dbReference>
<evidence type="ECO:0000256" key="4">
    <source>
        <dbReference type="ARBA" id="ARBA00023186"/>
    </source>
</evidence>
<dbReference type="Gene3D" id="2.30.30.240">
    <property type="entry name" value="PRC-barrel domain"/>
    <property type="match status" value="1"/>
</dbReference>